<sequence length="53" mass="5854">AFEGEKIMEDFQFEVSGQGAYFHESNTRKRANERGALPLAFAHLLLSGLAPSN</sequence>
<keyword evidence="2" id="KW-1185">Reference proteome</keyword>
<feature type="non-terminal residue" evidence="1">
    <location>
        <position position="1"/>
    </location>
</feature>
<protein>
    <submittedName>
        <fullName evidence="1">Uncharacterized protein</fullName>
    </submittedName>
</protein>
<reference evidence="1 2" key="1">
    <citation type="journal article" date="2021" name="BMC Genomics">
        <title>Datura genome reveals duplications of psychoactive alkaloid biosynthetic genes and high mutation rate following tissue culture.</title>
        <authorList>
            <person name="Rajewski A."/>
            <person name="Carter-House D."/>
            <person name="Stajich J."/>
            <person name="Litt A."/>
        </authorList>
    </citation>
    <scope>NUCLEOTIDE SEQUENCE [LARGE SCALE GENOMIC DNA]</scope>
    <source>
        <strain evidence="1">AR-01</strain>
    </source>
</reference>
<proteinExistence type="predicted"/>
<dbReference type="Proteomes" id="UP000823775">
    <property type="component" value="Unassembled WGS sequence"/>
</dbReference>
<gene>
    <name evidence="1" type="ORF">HAX54_040621</name>
</gene>
<accession>A0ABS8VRM9</accession>
<dbReference type="EMBL" id="JACEIK010005764">
    <property type="protein sequence ID" value="MCE0482166.1"/>
    <property type="molecule type" value="Genomic_DNA"/>
</dbReference>
<feature type="non-terminal residue" evidence="1">
    <location>
        <position position="53"/>
    </location>
</feature>
<organism evidence="1 2">
    <name type="scientific">Datura stramonium</name>
    <name type="common">Jimsonweed</name>
    <name type="synonym">Common thornapple</name>
    <dbReference type="NCBI Taxonomy" id="4076"/>
    <lineage>
        <taxon>Eukaryota</taxon>
        <taxon>Viridiplantae</taxon>
        <taxon>Streptophyta</taxon>
        <taxon>Embryophyta</taxon>
        <taxon>Tracheophyta</taxon>
        <taxon>Spermatophyta</taxon>
        <taxon>Magnoliopsida</taxon>
        <taxon>eudicotyledons</taxon>
        <taxon>Gunneridae</taxon>
        <taxon>Pentapetalae</taxon>
        <taxon>asterids</taxon>
        <taxon>lamiids</taxon>
        <taxon>Solanales</taxon>
        <taxon>Solanaceae</taxon>
        <taxon>Solanoideae</taxon>
        <taxon>Datureae</taxon>
        <taxon>Datura</taxon>
    </lineage>
</organism>
<comment type="caution">
    <text evidence="1">The sequence shown here is derived from an EMBL/GenBank/DDBJ whole genome shotgun (WGS) entry which is preliminary data.</text>
</comment>
<evidence type="ECO:0000313" key="1">
    <source>
        <dbReference type="EMBL" id="MCE0482166.1"/>
    </source>
</evidence>
<evidence type="ECO:0000313" key="2">
    <source>
        <dbReference type="Proteomes" id="UP000823775"/>
    </source>
</evidence>
<name>A0ABS8VRM9_DATST</name>